<keyword evidence="5" id="KW-1133">Transmembrane helix</keyword>
<dbReference type="InterPro" id="IPR035992">
    <property type="entry name" value="Ricin_B-like_lectins"/>
</dbReference>
<evidence type="ECO:0000313" key="8">
    <source>
        <dbReference type="EMBL" id="CAL1537094.1"/>
    </source>
</evidence>
<organism evidence="8 9">
    <name type="scientific">Lymnaea stagnalis</name>
    <name type="common">Great pond snail</name>
    <name type="synonym">Helix stagnalis</name>
    <dbReference type="NCBI Taxonomy" id="6523"/>
    <lineage>
        <taxon>Eukaryota</taxon>
        <taxon>Metazoa</taxon>
        <taxon>Spiralia</taxon>
        <taxon>Lophotrochozoa</taxon>
        <taxon>Mollusca</taxon>
        <taxon>Gastropoda</taxon>
        <taxon>Heterobranchia</taxon>
        <taxon>Euthyneura</taxon>
        <taxon>Panpulmonata</taxon>
        <taxon>Hygrophila</taxon>
        <taxon>Lymnaeoidea</taxon>
        <taxon>Lymnaeidae</taxon>
        <taxon>Lymnaea</taxon>
    </lineage>
</organism>
<dbReference type="PANTHER" id="PTHR11675">
    <property type="entry name" value="N-ACETYLGALACTOSAMINYLTRANSFERASE"/>
    <property type="match status" value="1"/>
</dbReference>
<dbReference type="GO" id="GO:0004653">
    <property type="term" value="F:polypeptide N-acetylgalactosaminyltransferase activity"/>
    <property type="evidence" value="ECO:0007669"/>
    <property type="project" value="TreeGrafter"/>
</dbReference>
<keyword evidence="2 5" id="KW-0430">Lectin</keyword>
<evidence type="ECO:0000259" key="6">
    <source>
        <dbReference type="Pfam" id="PF00535"/>
    </source>
</evidence>
<name>A0AAV2HUE4_LYMST</name>
<keyword evidence="5" id="KW-0472">Membrane</keyword>
<dbReference type="InterPro" id="IPR029044">
    <property type="entry name" value="Nucleotide-diphossugar_trans"/>
</dbReference>
<evidence type="ECO:0000256" key="3">
    <source>
        <dbReference type="ARBA" id="ARBA00023034"/>
    </source>
</evidence>
<evidence type="ECO:0000313" key="9">
    <source>
        <dbReference type="Proteomes" id="UP001497497"/>
    </source>
</evidence>
<dbReference type="AlphaFoldDB" id="A0AAV2HUE4"/>
<comment type="caution">
    <text evidence="8">The sequence shown here is derived from an EMBL/GenBank/DDBJ whole genome shotgun (WGS) entry which is preliminary data.</text>
</comment>
<dbReference type="Pfam" id="PF00652">
    <property type="entry name" value="Ricin_B_lectin"/>
    <property type="match status" value="1"/>
</dbReference>
<dbReference type="EMBL" id="CAXITT010000248">
    <property type="protein sequence ID" value="CAL1537094.1"/>
    <property type="molecule type" value="Genomic_DNA"/>
</dbReference>
<comment type="pathway">
    <text evidence="5">Protein modification; protein glycosylation.</text>
</comment>
<sequence length="633" mass="73071">MLSGADIVSLILIGDMYRCRGFALRKRRLNKVIFLTFFMFVILLLKSHIRHGTEPVEKFETAVTSLVIREERSTNCSLYVASGPEINQDDVGQEVDKHRSYSDCEINYPDFIEYGHPGSPGENASGFVFRQDDLTSEQWKQKDEDFNNHYFDEWVSRKIAVHRTLPEARSSECLSQNYGQLPTASIVITFCNEEWAILLRTVHSILDQTPGEVLMEIILIDDFSTLDYLKLPLEAYLQPIKEVRLIRASSRLGLIEARNFGSRLAAGDVIIFLDSHIECFPGWIEPLLAPIRDDPKTVTFPTIETINKHTFGIDLTAVDAPIGSVSLNNLLFIWMDRSKRTQVKGLYEKSPTMPGGLYAVSKSWFNELGTYDPQLMGWGGENIEMSFKVWMCGGSLKTSICSHVAHMFRDKSPNIWPNHSEMIKKNSFRVAETWMDRYKHFFYERNAYNMPDFGDVSSRTDLRRSLRCHDFDWYLDNVHPELRWEINEQSPYFGQIENKEVKLCLRSIFEGRHPVLEKCDILNGLQLWRSAGPGILSSLETNLGVGSVSMGKKRFFNVELYTLRRPNQEGVNTWIYDQKKHLMNRETGLCLDVDIRDRKPTLLPCADTDTQKWVWQTREEFRNAHRSRGVAIE</sequence>
<keyword evidence="3 5" id="KW-0333">Golgi apparatus</keyword>
<reference evidence="8 9" key="1">
    <citation type="submission" date="2024-04" db="EMBL/GenBank/DDBJ databases">
        <authorList>
            <consortium name="Genoscope - CEA"/>
            <person name="William W."/>
        </authorList>
    </citation>
    <scope>NUCLEOTIDE SEQUENCE [LARGE SCALE GENOMIC DNA]</scope>
</reference>
<dbReference type="GO" id="GO:0030246">
    <property type="term" value="F:carbohydrate binding"/>
    <property type="evidence" value="ECO:0007669"/>
    <property type="project" value="UniProtKB-KW"/>
</dbReference>
<dbReference type="GO" id="GO:0006493">
    <property type="term" value="P:protein O-linked glycosylation"/>
    <property type="evidence" value="ECO:0007669"/>
    <property type="project" value="TreeGrafter"/>
</dbReference>
<evidence type="ECO:0000259" key="7">
    <source>
        <dbReference type="Pfam" id="PF00652"/>
    </source>
</evidence>
<dbReference type="SUPFAM" id="SSF50370">
    <property type="entry name" value="Ricin B-like lectins"/>
    <property type="match status" value="1"/>
</dbReference>
<keyword evidence="4 5" id="KW-1015">Disulfide bond</keyword>
<dbReference type="PANTHER" id="PTHR11675:SF131">
    <property type="entry name" value="POLYPEPTIDE N-ACETYLGALACTOSAMINYLTRANSFERASE 9-RELATED"/>
    <property type="match status" value="1"/>
</dbReference>
<accession>A0AAV2HUE4</accession>
<keyword evidence="9" id="KW-1185">Reference proteome</keyword>
<proteinExistence type="inferred from homology"/>
<dbReference type="EC" id="2.4.1.-" evidence="5"/>
<dbReference type="InterPro" id="IPR001173">
    <property type="entry name" value="Glyco_trans_2-like"/>
</dbReference>
<dbReference type="InterPro" id="IPR000772">
    <property type="entry name" value="Ricin_B_lectin"/>
</dbReference>
<comment type="cofactor">
    <cofactor evidence="5">
        <name>Mn(2+)</name>
        <dbReference type="ChEBI" id="CHEBI:29035"/>
    </cofactor>
</comment>
<gene>
    <name evidence="8" type="ORF">GSLYS_00011007001</name>
</gene>
<evidence type="ECO:0000256" key="2">
    <source>
        <dbReference type="ARBA" id="ARBA00022734"/>
    </source>
</evidence>
<evidence type="ECO:0000256" key="1">
    <source>
        <dbReference type="ARBA" id="ARBA00004323"/>
    </source>
</evidence>
<comment type="similarity">
    <text evidence="5">Belongs to the glycosyltransferase 2 family. GalNAc-T subfamily.</text>
</comment>
<feature type="domain" description="Glycosyltransferase 2-like" evidence="6">
    <location>
        <begin position="185"/>
        <end position="368"/>
    </location>
</feature>
<dbReference type="Gene3D" id="3.90.550.10">
    <property type="entry name" value="Spore Coat Polysaccharide Biosynthesis Protein SpsA, Chain A"/>
    <property type="match status" value="1"/>
</dbReference>
<keyword evidence="5" id="KW-0812">Transmembrane</keyword>
<dbReference type="GO" id="GO:0000139">
    <property type="term" value="C:Golgi membrane"/>
    <property type="evidence" value="ECO:0007669"/>
    <property type="project" value="UniProtKB-SubCell"/>
</dbReference>
<protein>
    <recommendedName>
        <fullName evidence="5">Polypeptide N-acetylgalactosaminyltransferase</fullName>
        <ecNumber evidence="5">2.4.1.-</ecNumber>
    </recommendedName>
    <alternativeName>
        <fullName evidence="5">Protein-UDP acetylgalactosaminyltransferase</fullName>
    </alternativeName>
</protein>
<feature type="transmembrane region" description="Helical" evidence="5">
    <location>
        <begin position="32"/>
        <end position="49"/>
    </location>
</feature>
<evidence type="ECO:0000256" key="4">
    <source>
        <dbReference type="ARBA" id="ARBA00023157"/>
    </source>
</evidence>
<dbReference type="Proteomes" id="UP001497497">
    <property type="component" value="Unassembled WGS sequence"/>
</dbReference>
<keyword evidence="5" id="KW-0808">Transferase</keyword>
<comment type="subcellular location">
    <subcellularLocation>
        <location evidence="1 5">Golgi apparatus membrane</location>
        <topology evidence="1 5">Single-pass type II membrane protein</topology>
    </subcellularLocation>
</comment>
<dbReference type="Pfam" id="PF00535">
    <property type="entry name" value="Glycos_transf_2"/>
    <property type="match status" value="1"/>
</dbReference>
<keyword evidence="5" id="KW-0464">Manganese</keyword>
<evidence type="ECO:0000256" key="5">
    <source>
        <dbReference type="RuleBase" id="RU361242"/>
    </source>
</evidence>
<dbReference type="SUPFAM" id="SSF53448">
    <property type="entry name" value="Nucleotide-diphospho-sugar transferases"/>
    <property type="match status" value="1"/>
</dbReference>
<keyword evidence="5" id="KW-0328">Glycosyltransferase</keyword>
<dbReference type="Gene3D" id="2.80.10.50">
    <property type="match status" value="1"/>
</dbReference>
<feature type="domain" description="Ricin B lectin" evidence="7">
    <location>
        <begin position="493"/>
        <end position="613"/>
    </location>
</feature>